<sequence length="49" mass="5429">MLCWWVVGALALLQTVGLAGRVRGRRCRRGAHRGRDGGAMRDWPGDKPL</sequence>
<evidence type="ECO:0000313" key="2">
    <source>
        <dbReference type="EMBL" id="MCD2196967.1"/>
    </source>
</evidence>
<feature type="region of interest" description="Disordered" evidence="1">
    <location>
        <begin position="29"/>
        <end position="49"/>
    </location>
</feature>
<organism evidence="2 3">
    <name type="scientific">Actinomycetospora endophytica</name>
    <dbReference type="NCBI Taxonomy" id="2291215"/>
    <lineage>
        <taxon>Bacteria</taxon>
        <taxon>Bacillati</taxon>
        <taxon>Actinomycetota</taxon>
        <taxon>Actinomycetes</taxon>
        <taxon>Pseudonocardiales</taxon>
        <taxon>Pseudonocardiaceae</taxon>
        <taxon>Actinomycetospora</taxon>
    </lineage>
</organism>
<protein>
    <submittedName>
        <fullName evidence="2">Uncharacterized protein</fullName>
    </submittedName>
</protein>
<gene>
    <name evidence="2" type="ORF">LQ327_26710</name>
</gene>
<reference evidence="2 3" key="1">
    <citation type="submission" date="2021-11" db="EMBL/GenBank/DDBJ databases">
        <title>Draft genome sequence of Actinomycetospora sp. SF1 isolated from the rhizosphere soil.</title>
        <authorList>
            <person name="Duangmal K."/>
            <person name="Chantavorakit T."/>
        </authorList>
    </citation>
    <scope>NUCLEOTIDE SEQUENCE [LARGE SCALE GENOMIC DNA]</scope>
    <source>
        <strain evidence="2 3">TBRC 5722</strain>
    </source>
</reference>
<proteinExistence type="predicted"/>
<dbReference type="EMBL" id="JAJNDB010000007">
    <property type="protein sequence ID" value="MCD2196967.1"/>
    <property type="molecule type" value="Genomic_DNA"/>
</dbReference>
<evidence type="ECO:0000313" key="3">
    <source>
        <dbReference type="Proteomes" id="UP001199469"/>
    </source>
</evidence>
<dbReference type="Proteomes" id="UP001199469">
    <property type="component" value="Unassembled WGS sequence"/>
</dbReference>
<feature type="compositionally biased region" description="Basic and acidic residues" evidence="1">
    <location>
        <begin position="33"/>
        <end position="49"/>
    </location>
</feature>
<name>A0ABS8PFB9_9PSEU</name>
<accession>A0ABS8PFB9</accession>
<comment type="caution">
    <text evidence="2">The sequence shown here is derived from an EMBL/GenBank/DDBJ whole genome shotgun (WGS) entry which is preliminary data.</text>
</comment>
<dbReference type="RefSeq" id="WP_230738861.1">
    <property type="nucleotide sequence ID" value="NZ_JAJNDB010000007.1"/>
</dbReference>
<keyword evidence="3" id="KW-1185">Reference proteome</keyword>
<evidence type="ECO:0000256" key="1">
    <source>
        <dbReference type="SAM" id="MobiDB-lite"/>
    </source>
</evidence>